<dbReference type="Gene3D" id="3.40.50.300">
    <property type="entry name" value="P-loop containing nucleotide triphosphate hydrolases"/>
    <property type="match status" value="1"/>
</dbReference>
<dbReference type="GO" id="GO:0003887">
    <property type="term" value="F:DNA-directed DNA polymerase activity"/>
    <property type="evidence" value="ECO:0007669"/>
    <property type="project" value="UniProtKB-EC"/>
</dbReference>
<reference evidence="2" key="1">
    <citation type="submission" date="2018-09" db="EMBL/GenBank/DDBJ databases">
        <authorList>
            <person name="Zhu H."/>
        </authorList>
    </citation>
    <scope>NUCLEOTIDE SEQUENCE [LARGE SCALE GENOMIC DNA]</scope>
    <source>
        <strain evidence="2">K2R23-3</strain>
    </source>
</reference>
<protein>
    <submittedName>
        <fullName evidence="1">DNA polymerase III subunit delta</fullName>
        <ecNumber evidence="1">2.7.7.7</ecNumber>
    </submittedName>
</protein>
<dbReference type="GO" id="GO:0006261">
    <property type="term" value="P:DNA-templated DNA replication"/>
    <property type="evidence" value="ECO:0007669"/>
    <property type="project" value="TreeGrafter"/>
</dbReference>
<keyword evidence="1" id="KW-0808">Transferase</keyword>
<name>A0A385YVZ4_9BACL</name>
<gene>
    <name evidence="1" type="primary">holB</name>
    <name evidence="1" type="ORF">D3873_13200</name>
</gene>
<dbReference type="EC" id="2.7.7.7" evidence="1"/>
<dbReference type="PANTHER" id="PTHR11669">
    <property type="entry name" value="REPLICATION FACTOR C / DNA POLYMERASE III GAMMA-TAU SUBUNIT"/>
    <property type="match status" value="1"/>
</dbReference>
<keyword evidence="1" id="KW-0548">Nucleotidyltransferase</keyword>
<dbReference type="RefSeq" id="WP_119884427.1">
    <property type="nucleotide sequence ID" value="NZ_CP032418.1"/>
</dbReference>
<evidence type="ECO:0000313" key="1">
    <source>
        <dbReference type="EMBL" id="AYC30714.1"/>
    </source>
</evidence>
<dbReference type="EMBL" id="CP032418">
    <property type="protein sequence ID" value="AYC30714.1"/>
    <property type="molecule type" value="Genomic_DNA"/>
</dbReference>
<dbReference type="Pfam" id="PF13177">
    <property type="entry name" value="DNA_pol3_delta2"/>
    <property type="match status" value="1"/>
</dbReference>
<evidence type="ECO:0000313" key="2">
    <source>
        <dbReference type="Proteomes" id="UP000265725"/>
    </source>
</evidence>
<dbReference type="InterPro" id="IPR004622">
    <property type="entry name" value="DNA_pol_HolB"/>
</dbReference>
<dbReference type="InterPro" id="IPR027417">
    <property type="entry name" value="P-loop_NTPase"/>
</dbReference>
<dbReference type="GO" id="GO:0008408">
    <property type="term" value="F:3'-5' exonuclease activity"/>
    <property type="evidence" value="ECO:0007669"/>
    <property type="project" value="InterPro"/>
</dbReference>
<dbReference type="AlphaFoldDB" id="A0A385YVZ4"/>
<dbReference type="SUPFAM" id="SSF52540">
    <property type="entry name" value="P-loop containing nucleoside triphosphate hydrolases"/>
    <property type="match status" value="1"/>
</dbReference>
<dbReference type="KEGG" id="paek:D3873_13200"/>
<accession>A0A385YVZ4</accession>
<organism evidence="1 2">
    <name type="scientific">Paenisporosarcina cavernae</name>
    <dbReference type="NCBI Taxonomy" id="2320858"/>
    <lineage>
        <taxon>Bacteria</taxon>
        <taxon>Bacillati</taxon>
        <taxon>Bacillota</taxon>
        <taxon>Bacilli</taxon>
        <taxon>Bacillales</taxon>
        <taxon>Caryophanaceae</taxon>
        <taxon>Paenisporosarcina</taxon>
    </lineage>
</organism>
<keyword evidence="2" id="KW-1185">Reference proteome</keyword>
<dbReference type="Proteomes" id="UP000265725">
    <property type="component" value="Chromosome"/>
</dbReference>
<proteinExistence type="predicted"/>
<dbReference type="FunFam" id="3.40.50.300:FF:001255">
    <property type="entry name" value="DNA polymerase III subunit delta"/>
    <property type="match status" value="1"/>
</dbReference>
<dbReference type="OrthoDB" id="9810148at2"/>
<dbReference type="InterPro" id="IPR050238">
    <property type="entry name" value="DNA_Rep/Repair_Clamp_Loader"/>
</dbReference>
<dbReference type="NCBIfam" id="TIGR00678">
    <property type="entry name" value="holB"/>
    <property type="match status" value="1"/>
</dbReference>
<dbReference type="PANTHER" id="PTHR11669:SF8">
    <property type="entry name" value="DNA POLYMERASE III SUBUNIT DELTA"/>
    <property type="match status" value="1"/>
</dbReference>
<sequence>MKWKQAQPIVYKQLLTTVEKNRIGHAYLFEGPKGVGKVDAMEFFVQAMVCENKTSGEPCGKCRACIRVANRNDTNFVEVFPDGQQIKIDQIRDLLAEMAKTGMEDGRKIYVIHEADRMNISASNTLLKFLEEPTTEITAILITEKLASILPTIRSRTQIISFKPGSPEMIRHFLENESIPLPLASTASYMTNDAEKAFALAKDEQFAQRRKTVLKLVKAVEAHVQEGLLFVQEEFLPTFKEKADVEEGLDLLLLAYRDLVAVKVNPDSDCAYPEMRSFYQDRALMLSYEQVSKKLEAILQARTNVPRNMNRNLLMEQLVLNLQEGYTFV</sequence>